<reference evidence="1 2" key="1">
    <citation type="submission" date="2018-02" db="EMBL/GenBank/DDBJ databases">
        <title>The genomes of Aspergillus section Nigri reveals drivers in fungal speciation.</title>
        <authorList>
            <consortium name="DOE Joint Genome Institute"/>
            <person name="Vesth T.C."/>
            <person name="Nybo J."/>
            <person name="Theobald S."/>
            <person name="Brandl J."/>
            <person name="Frisvad J.C."/>
            <person name="Nielsen K.F."/>
            <person name="Lyhne E.K."/>
            <person name="Kogle M.E."/>
            <person name="Kuo A."/>
            <person name="Riley R."/>
            <person name="Clum A."/>
            <person name="Nolan M."/>
            <person name="Lipzen A."/>
            <person name="Salamov A."/>
            <person name="Henrissat B."/>
            <person name="Wiebenga A."/>
            <person name="De vries R.P."/>
            <person name="Grigoriev I.V."/>
            <person name="Mortensen U.H."/>
            <person name="Andersen M.R."/>
            <person name="Baker S.E."/>
        </authorList>
    </citation>
    <scope>NUCLEOTIDE SEQUENCE [LARGE SCALE GENOMIC DNA]</scope>
    <source>
        <strain evidence="1 2">CBS 121593</strain>
    </source>
</reference>
<protein>
    <submittedName>
        <fullName evidence="1">Uncharacterized protein</fullName>
    </submittedName>
</protein>
<keyword evidence="2" id="KW-1185">Reference proteome</keyword>
<dbReference type="AlphaFoldDB" id="A0A395GLJ0"/>
<name>A0A395GLJ0_9EURO</name>
<dbReference type="Proteomes" id="UP000249402">
    <property type="component" value="Unassembled WGS sequence"/>
</dbReference>
<sequence length="139" mass="15037">MWSICIPEAQPLSSRTGRNPNLARGIGPSSLDLGNFLSTRRRARSAKVQSEAKDALGSISYGPAAYFRLIKDHAPEEITSITSRLLQRFCKKIFPPLSLIAAKRPDFRHSEVASALYRAEGDASQCSASTTLASSIGLS</sequence>
<gene>
    <name evidence="1" type="ORF">BO80DRAFT_238558</name>
</gene>
<organism evidence="1 2">
    <name type="scientific">Aspergillus ibericus CBS 121593</name>
    <dbReference type="NCBI Taxonomy" id="1448316"/>
    <lineage>
        <taxon>Eukaryota</taxon>
        <taxon>Fungi</taxon>
        <taxon>Dikarya</taxon>
        <taxon>Ascomycota</taxon>
        <taxon>Pezizomycotina</taxon>
        <taxon>Eurotiomycetes</taxon>
        <taxon>Eurotiomycetidae</taxon>
        <taxon>Eurotiales</taxon>
        <taxon>Aspergillaceae</taxon>
        <taxon>Aspergillus</taxon>
        <taxon>Aspergillus subgen. Circumdati</taxon>
    </lineage>
</organism>
<dbReference type="RefSeq" id="XP_025570582.1">
    <property type="nucleotide sequence ID" value="XM_025714528.1"/>
</dbReference>
<evidence type="ECO:0000313" key="1">
    <source>
        <dbReference type="EMBL" id="RAK96254.1"/>
    </source>
</evidence>
<dbReference type="VEuPathDB" id="FungiDB:BO80DRAFT_238558"/>
<evidence type="ECO:0000313" key="2">
    <source>
        <dbReference type="Proteomes" id="UP000249402"/>
    </source>
</evidence>
<proteinExistence type="predicted"/>
<dbReference type="GeneID" id="37219393"/>
<accession>A0A395GLJ0</accession>
<dbReference type="EMBL" id="KZ824478">
    <property type="protein sequence ID" value="RAK96254.1"/>
    <property type="molecule type" value="Genomic_DNA"/>
</dbReference>